<accession>A0ABX8FCH1</accession>
<name>A0ABX8FCH1_9BACI</name>
<reference evidence="1 2" key="1">
    <citation type="submission" date="2021-03" db="EMBL/GenBank/DDBJ databases">
        <title>The first data on the complete genome of the tetrodotoxin-producing bacterium.</title>
        <authorList>
            <person name="Melnikova D.I."/>
            <person name="Nijland R."/>
            <person name="Magarlamov T.Y."/>
        </authorList>
    </citation>
    <scope>NUCLEOTIDE SEQUENCE [LARGE SCALE GENOMIC DNA]</scope>
    <source>
        <strain evidence="1 2">1839</strain>
    </source>
</reference>
<keyword evidence="2" id="KW-1185">Reference proteome</keyword>
<dbReference type="EMBL" id="CP071709">
    <property type="protein sequence ID" value="QVY62073.1"/>
    <property type="molecule type" value="Genomic_DNA"/>
</dbReference>
<organism evidence="1 2">
    <name type="scientific">Cytobacillus gottheilii</name>
    <dbReference type="NCBI Taxonomy" id="859144"/>
    <lineage>
        <taxon>Bacteria</taxon>
        <taxon>Bacillati</taxon>
        <taxon>Bacillota</taxon>
        <taxon>Bacilli</taxon>
        <taxon>Bacillales</taxon>
        <taxon>Bacillaceae</taxon>
        <taxon>Cytobacillus</taxon>
    </lineage>
</organism>
<protein>
    <recommendedName>
        <fullName evidence="3">HNH endonuclease</fullName>
    </recommendedName>
</protein>
<evidence type="ECO:0000313" key="2">
    <source>
        <dbReference type="Proteomes" id="UP000679247"/>
    </source>
</evidence>
<proteinExistence type="predicted"/>
<dbReference type="Gene3D" id="1.10.30.50">
    <property type="match status" value="1"/>
</dbReference>
<gene>
    <name evidence="1" type="ORF">J1899_02870</name>
</gene>
<dbReference type="RefSeq" id="WP_214477425.1">
    <property type="nucleotide sequence ID" value="NZ_CP071709.1"/>
</dbReference>
<sequence>MIGIKISDKKIIERHFEEIKNHLCNSKGLKYKYSVLDNWILGITDNTYNLEKVIKAKPKQLKSIIDKVEEVGIDFQTEPPTKDKNNDYEKAQYFLTLYKKFSTRGDNHFVRYNALQLVNELDINVCPYCNRNFINNTKLIDKSSNNPYVKRTAQLDHFYPEGKYPYLAMSFYNLIPVCGTCNVIKLEQTVGVNPYEIKNTDEHIIFDYSFNNSISEYKVDTIYMSRDYEKNWTVLGLEELYKIHNNYVEDLLHRLRLYNALYRKDLTHYFNKWDERTDSQFESHISKEDFERVIFGNYFLEPDLNKFPLSKLTKDIVSRYR</sequence>
<dbReference type="Proteomes" id="UP000679247">
    <property type="component" value="Chromosome"/>
</dbReference>
<evidence type="ECO:0000313" key="1">
    <source>
        <dbReference type="EMBL" id="QVY62073.1"/>
    </source>
</evidence>
<evidence type="ECO:0008006" key="3">
    <source>
        <dbReference type="Google" id="ProtNLM"/>
    </source>
</evidence>